<dbReference type="InterPro" id="IPR004358">
    <property type="entry name" value="Sig_transdc_His_kin-like_C"/>
</dbReference>
<dbReference type="GO" id="GO:0016301">
    <property type="term" value="F:kinase activity"/>
    <property type="evidence" value="ECO:0007669"/>
    <property type="project" value="UniProtKB-KW"/>
</dbReference>
<keyword evidence="5" id="KW-0808">Transferase</keyword>
<evidence type="ECO:0000256" key="4">
    <source>
        <dbReference type="ARBA" id="ARBA00022553"/>
    </source>
</evidence>
<dbReference type="PROSITE" id="PS50109">
    <property type="entry name" value="HIS_KIN"/>
    <property type="match status" value="1"/>
</dbReference>
<dbReference type="InterPro" id="IPR003594">
    <property type="entry name" value="HATPase_dom"/>
</dbReference>
<dbReference type="SMART" id="SM00387">
    <property type="entry name" value="HATPase_c"/>
    <property type="match status" value="1"/>
</dbReference>
<dbReference type="SUPFAM" id="SSF47384">
    <property type="entry name" value="Homodimeric domain of signal transducing histidine kinase"/>
    <property type="match status" value="1"/>
</dbReference>
<evidence type="ECO:0000256" key="5">
    <source>
        <dbReference type="ARBA" id="ARBA00022679"/>
    </source>
</evidence>
<dbReference type="PANTHER" id="PTHR43711:SF28">
    <property type="entry name" value="SENSOR HISTIDINE KINASE YXDK"/>
    <property type="match status" value="1"/>
</dbReference>
<dbReference type="Pfam" id="PF02518">
    <property type="entry name" value="HATPase_c"/>
    <property type="match status" value="1"/>
</dbReference>
<evidence type="ECO:0000313" key="10">
    <source>
        <dbReference type="Proteomes" id="UP001589698"/>
    </source>
</evidence>
<feature type="domain" description="Histidine kinase" evidence="8">
    <location>
        <begin position="366"/>
        <end position="584"/>
    </location>
</feature>
<keyword evidence="10" id="KW-1185">Reference proteome</keyword>
<sequence length="590" mass="64844">MTEGQPTWIRPRELAWGNEAQRAVLHAIAEDVAKRTAHKVVALEVLRSDGYLEFVAIAGDEAARAKMMGQASPLELGHIRRLGQEMDGWWHVPHDRLDDTTRAWLDQYGHRPDVPASGVPGGWDPDDQMVRLLEDADGELRGLLYLDEPLSGLRPTPEVVTAINAEAGVLFEAIISIVERELYAEQVRMVNQARAAMRDIEPGRRLEEFLEEMTAAMAARMNVDSADVVLKGDALDLLAPDREQLEEVMTQVWRRRGHLMVERDQTWGALGAAVATRPELVSEMEKRGLESWLLVPIGMGEDFLGTLGLGRAANGDRWTASEINAATVVAADLASMVLDARVVERERELNSRLRALSDYRHDMIFTLAHELRNPVSVLWTNLELIQDDAPPPEMQGSLAAIERAARRIEDMVEDLMALGRVSDPRAAATAEVRLSEMTRDVAAFLAPLGEQDGIDLELAVADDLVVDGEPAGLQRLVTNLVSNALKYTSSGGRVRVVLEEASRDGADGVRLTVADTGIGISQEEVARVFEAFFRSQDPSARRRPGTGLGLAVVRRVTQQHLGHVEVASVLGEGTTFTVWLPRLTPSPPGE</sequence>
<comment type="subcellular location">
    <subcellularLocation>
        <location evidence="2">Cell membrane</location>
    </subcellularLocation>
</comment>
<dbReference type="Gene3D" id="3.30.450.40">
    <property type="match status" value="1"/>
</dbReference>
<dbReference type="InterPro" id="IPR005467">
    <property type="entry name" value="His_kinase_dom"/>
</dbReference>
<keyword evidence="6 9" id="KW-0418">Kinase</keyword>
<evidence type="ECO:0000256" key="7">
    <source>
        <dbReference type="ARBA" id="ARBA00023012"/>
    </source>
</evidence>
<dbReference type="CDD" id="cd00082">
    <property type="entry name" value="HisKA"/>
    <property type="match status" value="1"/>
</dbReference>
<gene>
    <name evidence="9" type="ORF">ACFFJG_10880</name>
</gene>
<dbReference type="Gene3D" id="3.30.565.10">
    <property type="entry name" value="Histidine kinase-like ATPase, C-terminal domain"/>
    <property type="match status" value="1"/>
</dbReference>
<dbReference type="SUPFAM" id="SSF55781">
    <property type="entry name" value="GAF domain-like"/>
    <property type="match status" value="1"/>
</dbReference>
<evidence type="ECO:0000259" key="8">
    <source>
        <dbReference type="PROSITE" id="PS50109"/>
    </source>
</evidence>
<accession>A0ABV6E226</accession>
<dbReference type="SUPFAM" id="SSF55874">
    <property type="entry name" value="ATPase domain of HSP90 chaperone/DNA topoisomerase II/histidine kinase"/>
    <property type="match status" value="1"/>
</dbReference>
<organism evidence="9 10">
    <name type="scientific">Nocardioides zeicaulis</name>
    <dbReference type="NCBI Taxonomy" id="1776857"/>
    <lineage>
        <taxon>Bacteria</taxon>
        <taxon>Bacillati</taxon>
        <taxon>Actinomycetota</taxon>
        <taxon>Actinomycetes</taxon>
        <taxon>Propionibacteriales</taxon>
        <taxon>Nocardioidaceae</taxon>
        <taxon>Nocardioides</taxon>
    </lineage>
</organism>
<reference evidence="9 10" key="1">
    <citation type="submission" date="2024-09" db="EMBL/GenBank/DDBJ databases">
        <authorList>
            <person name="Sun Q."/>
            <person name="Mori K."/>
        </authorList>
    </citation>
    <scope>NUCLEOTIDE SEQUENCE [LARGE SCALE GENOMIC DNA]</scope>
    <source>
        <strain evidence="9 10">CCM 8654</strain>
    </source>
</reference>
<protein>
    <recommendedName>
        <fullName evidence="3">histidine kinase</fullName>
        <ecNumber evidence="3">2.7.13.3</ecNumber>
    </recommendedName>
</protein>
<dbReference type="Pfam" id="PF01590">
    <property type="entry name" value="GAF"/>
    <property type="match status" value="1"/>
</dbReference>
<keyword evidence="7" id="KW-0902">Two-component regulatory system</keyword>
<dbReference type="RefSeq" id="WP_378518722.1">
    <property type="nucleotide sequence ID" value="NZ_CBCSDI010000022.1"/>
</dbReference>
<dbReference type="Gene3D" id="1.10.287.130">
    <property type="match status" value="1"/>
</dbReference>
<comment type="caution">
    <text evidence="9">The sequence shown here is derived from an EMBL/GenBank/DDBJ whole genome shotgun (WGS) entry which is preliminary data.</text>
</comment>
<evidence type="ECO:0000256" key="2">
    <source>
        <dbReference type="ARBA" id="ARBA00004236"/>
    </source>
</evidence>
<evidence type="ECO:0000256" key="6">
    <source>
        <dbReference type="ARBA" id="ARBA00022777"/>
    </source>
</evidence>
<dbReference type="PANTHER" id="PTHR43711">
    <property type="entry name" value="TWO-COMPONENT HISTIDINE KINASE"/>
    <property type="match status" value="1"/>
</dbReference>
<dbReference type="InterPro" id="IPR036890">
    <property type="entry name" value="HATPase_C_sf"/>
</dbReference>
<dbReference type="InterPro" id="IPR029016">
    <property type="entry name" value="GAF-like_dom_sf"/>
</dbReference>
<dbReference type="InterPro" id="IPR050736">
    <property type="entry name" value="Sensor_HK_Regulatory"/>
</dbReference>
<dbReference type="Pfam" id="PF00512">
    <property type="entry name" value="HisKA"/>
    <property type="match status" value="1"/>
</dbReference>
<proteinExistence type="predicted"/>
<keyword evidence="4" id="KW-0597">Phosphoprotein</keyword>
<evidence type="ECO:0000313" key="9">
    <source>
        <dbReference type="EMBL" id="MFC0222988.1"/>
    </source>
</evidence>
<evidence type="ECO:0000256" key="1">
    <source>
        <dbReference type="ARBA" id="ARBA00000085"/>
    </source>
</evidence>
<comment type="catalytic activity">
    <reaction evidence="1">
        <text>ATP + protein L-histidine = ADP + protein N-phospho-L-histidine.</text>
        <dbReference type="EC" id="2.7.13.3"/>
    </reaction>
</comment>
<dbReference type="InterPro" id="IPR036097">
    <property type="entry name" value="HisK_dim/P_sf"/>
</dbReference>
<dbReference type="InterPro" id="IPR003661">
    <property type="entry name" value="HisK_dim/P_dom"/>
</dbReference>
<name>A0ABV6E226_9ACTN</name>
<evidence type="ECO:0000256" key="3">
    <source>
        <dbReference type="ARBA" id="ARBA00012438"/>
    </source>
</evidence>
<dbReference type="InterPro" id="IPR003018">
    <property type="entry name" value="GAF"/>
</dbReference>
<dbReference type="Proteomes" id="UP001589698">
    <property type="component" value="Unassembled WGS sequence"/>
</dbReference>
<dbReference type="EC" id="2.7.13.3" evidence="3"/>
<dbReference type="PRINTS" id="PR00344">
    <property type="entry name" value="BCTRLSENSOR"/>
</dbReference>
<dbReference type="SMART" id="SM00388">
    <property type="entry name" value="HisKA"/>
    <property type="match status" value="1"/>
</dbReference>
<dbReference type="EMBL" id="JBHLXH010000001">
    <property type="protein sequence ID" value="MFC0222988.1"/>
    <property type="molecule type" value="Genomic_DNA"/>
</dbReference>